<name>A0A427YPZ3_9TREE</name>
<keyword evidence="3" id="KW-1185">Reference proteome</keyword>
<keyword evidence="1" id="KW-0812">Transmembrane</keyword>
<sequence length="204" mass="22404">MWTPRQTIAMCTKLTQYRLSPRSPLELSVSSDKAERWILLDFGEGGEAWTVRLSWPGSVGLPACEAIPAPTKWDLTISPLSPRTAILQITAAPLSPRFPHPLLSQLNDYLPSYLSLVGALPVDREGSETKSQWETKAHILLEPLILGVIPSTAVPAVGWMIVLVFGAGMVVPRLITWLEVAKRADQAECDSDYEPGSTQRSKTD</sequence>
<evidence type="ECO:0000256" key="1">
    <source>
        <dbReference type="SAM" id="Phobius"/>
    </source>
</evidence>
<feature type="transmembrane region" description="Helical" evidence="1">
    <location>
        <begin position="156"/>
        <end position="175"/>
    </location>
</feature>
<organism evidence="2 3">
    <name type="scientific">Saitozyma podzolica</name>
    <dbReference type="NCBI Taxonomy" id="1890683"/>
    <lineage>
        <taxon>Eukaryota</taxon>
        <taxon>Fungi</taxon>
        <taxon>Dikarya</taxon>
        <taxon>Basidiomycota</taxon>
        <taxon>Agaricomycotina</taxon>
        <taxon>Tremellomycetes</taxon>
        <taxon>Tremellales</taxon>
        <taxon>Trimorphomycetaceae</taxon>
        <taxon>Saitozyma</taxon>
    </lineage>
</organism>
<dbReference type="STRING" id="1890683.A0A427YPZ3"/>
<evidence type="ECO:0000313" key="2">
    <source>
        <dbReference type="EMBL" id="RSH93161.1"/>
    </source>
</evidence>
<comment type="caution">
    <text evidence="2">The sequence shown here is derived from an EMBL/GenBank/DDBJ whole genome shotgun (WGS) entry which is preliminary data.</text>
</comment>
<keyword evidence="1" id="KW-0472">Membrane</keyword>
<dbReference type="EMBL" id="RSCD01000004">
    <property type="protein sequence ID" value="RSH93161.1"/>
    <property type="molecule type" value="Genomic_DNA"/>
</dbReference>
<reference evidence="2 3" key="1">
    <citation type="submission" date="2018-11" db="EMBL/GenBank/DDBJ databases">
        <title>Genome sequence of Saitozyma podzolica DSM 27192.</title>
        <authorList>
            <person name="Aliyu H."/>
            <person name="Gorte O."/>
            <person name="Ochsenreither K."/>
        </authorList>
    </citation>
    <scope>NUCLEOTIDE SEQUENCE [LARGE SCALE GENOMIC DNA]</scope>
    <source>
        <strain evidence="2 3">DSM 27192</strain>
    </source>
</reference>
<dbReference type="OrthoDB" id="3360032at2759"/>
<gene>
    <name evidence="2" type="ORF">EHS25_007514</name>
</gene>
<keyword evidence="1" id="KW-1133">Transmembrane helix</keyword>
<dbReference type="Proteomes" id="UP000279259">
    <property type="component" value="Unassembled WGS sequence"/>
</dbReference>
<dbReference type="AlphaFoldDB" id="A0A427YPZ3"/>
<proteinExistence type="predicted"/>
<evidence type="ECO:0000313" key="3">
    <source>
        <dbReference type="Proteomes" id="UP000279259"/>
    </source>
</evidence>
<protein>
    <submittedName>
        <fullName evidence="2">Uncharacterized protein</fullName>
    </submittedName>
</protein>
<accession>A0A427YPZ3</accession>